<accession>A0ABN2L7R4</accession>
<keyword evidence="1" id="KW-0812">Transmembrane</keyword>
<gene>
    <name evidence="2" type="ORF">GCM10009810_36100</name>
</gene>
<feature type="transmembrane region" description="Helical" evidence="1">
    <location>
        <begin position="125"/>
        <end position="145"/>
    </location>
</feature>
<name>A0ABN2L7R4_9MICO</name>
<keyword evidence="1" id="KW-1133">Transmembrane helix</keyword>
<dbReference type="EMBL" id="BAAAPN010000104">
    <property type="protein sequence ID" value="GAA1775802.1"/>
    <property type="molecule type" value="Genomic_DNA"/>
</dbReference>
<feature type="transmembrane region" description="Helical" evidence="1">
    <location>
        <begin position="100"/>
        <end position="119"/>
    </location>
</feature>
<feature type="transmembrane region" description="Helical" evidence="1">
    <location>
        <begin position="31"/>
        <end position="51"/>
    </location>
</feature>
<evidence type="ECO:0000313" key="3">
    <source>
        <dbReference type="Proteomes" id="UP001501475"/>
    </source>
</evidence>
<evidence type="ECO:0000256" key="1">
    <source>
        <dbReference type="SAM" id="Phobius"/>
    </source>
</evidence>
<organism evidence="2 3">
    <name type="scientific">Nostocoides vanveenii</name>
    <dbReference type="NCBI Taxonomy" id="330835"/>
    <lineage>
        <taxon>Bacteria</taxon>
        <taxon>Bacillati</taxon>
        <taxon>Actinomycetota</taxon>
        <taxon>Actinomycetes</taxon>
        <taxon>Micrococcales</taxon>
        <taxon>Intrasporangiaceae</taxon>
        <taxon>Nostocoides</taxon>
    </lineage>
</organism>
<dbReference type="InterPro" id="IPR046289">
    <property type="entry name" value="DUF6326"/>
</dbReference>
<keyword evidence="1" id="KW-0472">Membrane</keyword>
<keyword evidence="3" id="KW-1185">Reference proteome</keyword>
<dbReference type="Pfam" id="PF19851">
    <property type="entry name" value="DUF6326"/>
    <property type="match status" value="1"/>
</dbReference>
<feature type="transmembrane region" description="Helical" evidence="1">
    <location>
        <begin position="71"/>
        <end position="93"/>
    </location>
</feature>
<comment type="caution">
    <text evidence="2">The sequence shown here is derived from an EMBL/GenBank/DDBJ whole genome shotgun (WGS) entry which is preliminary data.</text>
</comment>
<dbReference type="Proteomes" id="UP001501475">
    <property type="component" value="Unassembled WGS sequence"/>
</dbReference>
<protein>
    <submittedName>
        <fullName evidence="2">Uncharacterized protein</fullName>
    </submittedName>
</protein>
<evidence type="ECO:0000313" key="2">
    <source>
        <dbReference type="EMBL" id="GAA1775802.1"/>
    </source>
</evidence>
<sequence length="155" mass="17363">MRNNEKREFLMTAHSTATLDDQPTSVRATLAAAWTSFVFLYAYVDILGFYAPGRVDDILDGRVFTFDITQTWAVSVLSILAVPILMIVATATLPPRVSRVVNLVVAALYVPFTAFNVVGDIWRTYHVLAVALELALLAFIVRTAWMWPRTRPSSR</sequence>
<reference evidence="3" key="1">
    <citation type="journal article" date="2019" name="Int. J. Syst. Evol. Microbiol.">
        <title>The Global Catalogue of Microorganisms (GCM) 10K type strain sequencing project: providing services to taxonomists for standard genome sequencing and annotation.</title>
        <authorList>
            <consortium name="The Broad Institute Genomics Platform"/>
            <consortium name="The Broad Institute Genome Sequencing Center for Infectious Disease"/>
            <person name="Wu L."/>
            <person name="Ma J."/>
        </authorList>
    </citation>
    <scope>NUCLEOTIDE SEQUENCE [LARGE SCALE GENOMIC DNA]</scope>
    <source>
        <strain evidence="3">JCM 15591</strain>
    </source>
</reference>
<proteinExistence type="predicted"/>